<evidence type="ECO:0000313" key="2">
    <source>
        <dbReference type="EMBL" id="KPL85024.1"/>
    </source>
</evidence>
<keyword evidence="1" id="KW-0472">Membrane</keyword>
<gene>
    <name evidence="2" type="ORF">ADN01_06520</name>
</gene>
<dbReference type="STRING" id="229921.ADN01_06520"/>
<name>A0A0P6XRA3_9CHLR</name>
<reference evidence="2 3" key="1">
    <citation type="submission" date="2015-07" db="EMBL/GenBank/DDBJ databases">
        <title>Genome sequence of Levilinea saccharolytica DSM 16555.</title>
        <authorList>
            <person name="Hemp J."/>
            <person name="Ward L.M."/>
            <person name="Pace L.A."/>
            <person name="Fischer W.W."/>
        </authorList>
    </citation>
    <scope>NUCLEOTIDE SEQUENCE [LARGE SCALE GENOMIC DNA]</scope>
    <source>
        <strain evidence="2 3">KIBI-1</strain>
    </source>
</reference>
<dbReference type="AlphaFoldDB" id="A0A0P6XRA3"/>
<evidence type="ECO:0000313" key="3">
    <source>
        <dbReference type="Proteomes" id="UP000050501"/>
    </source>
</evidence>
<accession>A0A0P6XRA3</accession>
<keyword evidence="1" id="KW-1133">Transmembrane helix</keyword>
<dbReference type="Proteomes" id="UP000050501">
    <property type="component" value="Unassembled WGS sequence"/>
</dbReference>
<proteinExistence type="predicted"/>
<organism evidence="2 3">
    <name type="scientific">Levilinea saccharolytica</name>
    <dbReference type="NCBI Taxonomy" id="229921"/>
    <lineage>
        <taxon>Bacteria</taxon>
        <taxon>Bacillati</taxon>
        <taxon>Chloroflexota</taxon>
        <taxon>Anaerolineae</taxon>
        <taxon>Anaerolineales</taxon>
        <taxon>Anaerolineaceae</taxon>
        <taxon>Levilinea</taxon>
    </lineage>
</organism>
<keyword evidence="3" id="KW-1185">Reference proteome</keyword>
<evidence type="ECO:0000256" key="1">
    <source>
        <dbReference type="SAM" id="Phobius"/>
    </source>
</evidence>
<dbReference type="RefSeq" id="WP_062418503.1">
    <property type="nucleotide sequence ID" value="NZ_DF967974.1"/>
</dbReference>
<comment type="caution">
    <text evidence="2">The sequence shown here is derived from an EMBL/GenBank/DDBJ whole genome shotgun (WGS) entry which is preliminary data.</text>
</comment>
<keyword evidence="1" id="KW-0812">Transmembrane</keyword>
<feature type="transmembrane region" description="Helical" evidence="1">
    <location>
        <begin position="41"/>
        <end position="64"/>
    </location>
</feature>
<sequence>MRDLRKYARQTNTRLIVGGILLLFIVGIGLIYLLYGPAAASMGFLCMGVGLIPLLMIFLFLWVIEWVTKKANDN</sequence>
<feature type="transmembrane region" description="Helical" evidence="1">
    <location>
        <begin position="12"/>
        <end position="35"/>
    </location>
</feature>
<protein>
    <submittedName>
        <fullName evidence="2">Uncharacterized protein</fullName>
    </submittedName>
</protein>
<dbReference type="EMBL" id="LGCM01000027">
    <property type="protein sequence ID" value="KPL85024.1"/>
    <property type="molecule type" value="Genomic_DNA"/>
</dbReference>